<evidence type="ECO:0000313" key="2">
    <source>
        <dbReference type="EMBL" id="KAF1945677.1"/>
    </source>
</evidence>
<dbReference type="Proteomes" id="UP000800038">
    <property type="component" value="Unassembled WGS sequence"/>
</dbReference>
<keyword evidence="1" id="KW-0812">Transmembrane</keyword>
<keyword evidence="3" id="KW-1185">Reference proteome</keyword>
<name>A0A6A5T9U9_9PLEO</name>
<sequence length="238" mass="27383">MERKDSASLSAFLVTRSRFVTFWRKGHRQAARDLRIRWIRSGFWLLVLTWIMGLILALTMISLIADGSGFFQITLGAGNMNFTQVKTIDIVWGIVVGRGGQAVLALIFWRVFANYVTTSMEVMPVTPRTYRTVFLQNGSLLTAIPRTIRGFTLRHRLKYKIAIFFMVTTMKFIRLFPTFASAMTGYNGNFNAFVNTMDNNYIPFESFSFAFYVVRDGWRINLGGNYLVTGRTRRSTRK</sequence>
<proteinExistence type="predicted"/>
<gene>
    <name evidence="2" type="ORF">EJ02DRAFT_474953</name>
</gene>
<dbReference type="AlphaFoldDB" id="A0A6A5T9U9"/>
<dbReference type="EMBL" id="ML976008">
    <property type="protein sequence ID" value="KAF1945677.1"/>
    <property type="molecule type" value="Genomic_DNA"/>
</dbReference>
<evidence type="ECO:0000313" key="3">
    <source>
        <dbReference type="Proteomes" id="UP000800038"/>
    </source>
</evidence>
<keyword evidence="1" id="KW-0472">Membrane</keyword>
<feature type="transmembrane region" description="Helical" evidence="1">
    <location>
        <begin position="43"/>
        <end position="65"/>
    </location>
</feature>
<feature type="transmembrane region" description="Helical" evidence="1">
    <location>
        <begin position="90"/>
        <end position="113"/>
    </location>
</feature>
<protein>
    <submittedName>
        <fullName evidence="2">Uncharacterized protein</fullName>
    </submittedName>
</protein>
<keyword evidence="1" id="KW-1133">Transmembrane helix</keyword>
<evidence type="ECO:0000256" key="1">
    <source>
        <dbReference type="SAM" id="Phobius"/>
    </source>
</evidence>
<dbReference type="OrthoDB" id="3903561at2759"/>
<feature type="transmembrane region" description="Helical" evidence="1">
    <location>
        <begin position="161"/>
        <end position="180"/>
    </location>
</feature>
<reference evidence="2" key="1">
    <citation type="journal article" date="2020" name="Stud. Mycol.">
        <title>101 Dothideomycetes genomes: a test case for predicting lifestyles and emergence of pathogens.</title>
        <authorList>
            <person name="Haridas S."/>
            <person name="Albert R."/>
            <person name="Binder M."/>
            <person name="Bloem J."/>
            <person name="Labutti K."/>
            <person name="Salamov A."/>
            <person name="Andreopoulos B."/>
            <person name="Baker S."/>
            <person name="Barry K."/>
            <person name="Bills G."/>
            <person name="Bluhm B."/>
            <person name="Cannon C."/>
            <person name="Castanera R."/>
            <person name="Culley D."/>
            <person name="Daum C."/>
            <person name="Ezra D."/>
            <person name="Gonzalez J."/>
            <person name="Henrissat B."/>
            <person name="Kuo A."/>
            <person name="Liang C."/>
            <person name="Lipzen A."/>
            <person name="Lutzoni F."/>
            <person name="Magnuson J."/>
            <person name="Mondo S."/>
            <person name="Nolan M."/>
            <person name="Ohm R."/>
            <person name="Pangilinan J."/>
            <person name="Park H.-J."/>
            <person name="Ramirez L."/>
            <person name="Alfaro M."/>
            <person name="Sun H."/>
            <person name="Tritt A."/>
            <person name="Yoshinaga Y."/>
            <person name="Zwiers L.-H."/>
            <person name="Turgeon B."/>
            <person name="Goodwin S."/>
            <person name="Spatafora J."/>
            <person name="Crous P."/>
            <person name="Grigoriev I."/>
        </authorList>
    </citation>
    <scope>NUCLEOTIDE SEQUENCE</scope>
    <source>
        <strain evidence="2">CBS 161.51</strain>
    </source>
</reference>
<organism evidence="2 3">
    <name type="scientific">Clathrospora elynae</name>
    <dbReference type="NCBI Taxonomy" id="706981"/>
    <lineage>
        <taxon>Eukaryota</taxon>
        <taxon>Fungi</taxon>
        <taxon>Dikarya</taxon>
        <taxon>Ascomycota</taxon>
        <taxon>Pezizomycotina</taxon>
        <taxon>Dothideomycetes</taxon>
        <taxon>Pleosporomycetidae</taxon>
        <taxon>Pleosporales</taxon>
        <taxon>Diademaceae</taxon>
        <taxon>Clathrospora</taxon>
    </lineage>
</organism>
<accession>A0A6A5T9U9</accession>